<evidence type="ECO:0000259" key="4">
    <source>
        <dbReference type="PROSITE" id="PS52009"/>
    </source>
</evidence>
<sequence length="456" mass="53307">MSSQGFALRGLIEGFYGKPWSHEDRIDMLHFISQHGFNAYFYAPKDDAILRDDWQMHHSPAQMRLISELISEAHSVGCAFYYCLSPGMSMQYANSKHVDRLIEKYENLLACGVTKFALLFDDIPQELMHKSDQEAFIHLAEAHVQVTLLVWNKLKETSKDDIHLVVCPTVYHGRGDEAYITYLGQHLPTEIDLFWTGRFVCSPYLTEADSQYFFEQTRHFPLYWDNYPVNDLVMSSELHIGPLQNRDATLFRFATGYVANAMEYPESSKIPIMTIGEYLTHPDSYDPEEAFQRAVKEIAGSQDFDAFLLFADHVRASFLCDEEAPQLLEKLHQFRYHFFHGDQQKAVEILEHTFSEMESSARHLLNGMQNERLYKEIKGWLKKYAYWAKLGKTATRLIDAGRKGQTLRAIFYFLRMRRRLRQAEKLPEKVSSNVMRLMVEALSLEVRNYRTWKRRV</sequence>
<reference evidence="5 6" key="1">
    <citation type="journal article" date="2011" name="J. Bacteriol.">
        <title>Genome sequence of Brevibacillus laterosporus LMG 15441, a pathogen of invertebrates.</title>
        <authorList>
            <person name="Djukic M."/>
            <person name="Poehlein A."/>
            <person name="Thurmer A."/>
            <person name="Daniel R."/>
        </authorList>
    </citation>
    <scope>NUCLEOTIDE SEQUENCE [LARGE SCALE GENOMIC DNA]</scope>
    <source>
        <strain evidence="5 6">LMG 15441</strain>
    </source>
</reference>
<dbReference type="SUPFAM" id="SSF51445">
    <property type="entry name" value="(Trans)glycosidases"/>
    <property type="match status" value="1"/>
</dbReference>
<proteinExistence type="inferred from homology"/>
<evidence type="ECO:0000313" key="6">
    <source>
        <dbReference type="Proteomes" id="UP000005850"/>
    </source>
</evidence>
<organism evidence="5 6">
    <name type="scientific">Brevibacillus laterosporus LMG 15441</name>
    <dbReference type="NCBI Taxonomy" id="1042163"/>
    <lineage>
        <taxon>Bacteria</taxon>
        <taxon>Bacillati</taxon>
        <taxon>Bacillota</taxon>
        <taxon>Bacilli</taxon>
        <taxon>Bacillales</taxon>
        <taxon>Paenibacillaceae</taxon>
        <taxon>Brevibacillus</taxon>
    </lineage>
</organism>
<feature type="domain" description="GH84" evidence="4">
    <location>
        <begin position="7"/>
        <end position="283"/>
    </location>
</feature>
<dbReference type="Pfam" id="PF21774">
    <property type="entry name" value="NagJ_C"/>
    <property type="match status" value="1"/>
</dbReference>
<dbReference type="GO" id="GO:0102571">
    <property type="term" value="F:[protein]-3-O-(N-acetyl-D-glucosaminyl)-L-serine/L-threonine O-N-acetyl-alpha-D-glucosaminase activity"/>
    <property type="evidence" value="ECO:0007669"/>
    <property type="project" value="UniProtKB-EC"/>
</dbReference>
<dbReference type="EC" id="3.2.1.169" evidence="5"/>
<dbReference type="EMBL" id="CP007806">
    <property type="protein sequence ID" value="AIG25559.1"/>
    <property type="molecule type" value="Genomic_DNA"/>
</dbReference>
<evidence type="ECO:0000256" key="2">
    <source>
        <dbReference type="ARBA" id="ARBA00023295"/>
    </source>
</evidence>
<dbReference type="RefSeq" id="WP_003334888.1">
    <property type="nucleotide sequence ID" value="NZ_CP007806.1"/>
</dbReference>
<dbReference type="eggNOG" id="COG3525">
    <property type="taxonomic scope" value="Bacteria"/>
</dbReference>
<protein>
    <submittedName>
        <fullName evidence="5">Beta-N-acetylglucosaminidase</fullName>
        <ecNumber evidence="5">3.2.1.169</ecNumber>
    </submittedName>
</protein>
<dbReference type="GO" id="GO:0015929">
    <property type="term" value="F:hexosaminidase activity"/>
    <property type="evidence" value="ECO:0007669"/>
    <property type="project" value="UniProtKB-ARBA"/>
</dbReference>
<keyword evidence="2 3" id="KW-0326">Glycosidase</keyword>
<dbReference type="SUPFAM" id="SSF140657">
    <property type="entry name" value="Hyaluronidase post-catalytic domain-like"/>
    <property type="match status" value="1"/>
</dbReference>
<dbReference type="InterPro" id="IPR051822">
    <property type="entry name" value="Glycosyl_Hydrolase_84"/>
</dbReference>
<gene>
    <name evidence="5" type="ORF">BRLA_c012190</name>
</gene>
<feature type="active site" description="Proton donor" evidence="3">
    <location>
        <position position="122"/>
    </location>
</feature>
<evidence type="ECO:0000256" key="1">
    <source>
        <dbReference type="ARBA" id="ARBA00022801"/>
    </source>
</evidence>
<dbReference type="PANTHER" id="PTHR13170">
    <property type="entry name" value="O-GLCNACASE"/>
    <property type="match status" value="1"/>
</dbReference>
<dbReference type="InterPro" id="IPR017853">
    <property type="entry name" value="GH"/>
</dbReference>
<keyword evidence="1 3" id="KW-0378">Hydrolase</keyword>
<dbReference type="Proteomes" id="UP000005850">
    <property type="component" value="Chromosome"/>
</dbReference>
<evidence type="ECO:0000256" key="3">
    <source>
        <dbReference type="PROSITE-ProRule" id="PRU01353"/>
    </source>
</evidence>
<dbReference type="STRING" id="1042163.BRLA_c012190"/>
<dbReference type="HOGENOM" id="CLU_001501_5_1_9"/>
<dbReference type="GO" id="GO:1901135">
    <property type="term" value="P:carbohydrate derivative metabolic process"/>
    <property type="evidence" value="ECO:0007669"/>
    <property type="project" value="UniProtKB-ARBA"/>
</dbReference>
<dbReference type="Pfam" id="PF07555">
    <property type="entry name" value="NAGidase"/>
    <property type="match status" value="1"/>
</dbReference>
<accession>A0A075R0Z5</accession>
<comment type="similarity">
    <text evidence="3">Belongs to the glycosyl hydrolase 84 family.</text>
</comment>
<dbReference type="Gene3D" id="3.20.20.80">
    <property type="entry name" value="Glycosidases"/>
    <property type="match status" value="1"/>
</dbReference>
<dbReference type="PROSITE" id="PS52009">
    <property type="entry name" value="GH84"/>
    <property type="match status" value="1"/>
</dbReference>
<dbReference type="InterPro" id="IPR011496">
    <property type="entry name" value="O-GlcNAcase_cat"/>
</dbReference>
<keyword evidence="6" id="KW-1185">Reference proteome</keyword>
<dbReference type="KEGG" id="blr:BRLA_c012190"/>
<dbReference type="AlphaFoldDB" id="A0A075R0Z5"/>
<dbReference type="PANTHER" id="PTHR13170:SF16">
    <property type="entry name" value="PROTEIN O-GLCNACASE"/>
    <property type="match status" value="1"/>
</dbReference>
<dbReference type="Gene3D" id="1.20.58.460">
    <property type="entry name" value="Hyaluronidase post-catalytic domain-like"/>
    <property type="match status" value="1"/>
</dbReference>
<name>A0A075R0Z5_BRELA</name>
<evidence type="ECO:0000313" key="5">
    <source>
        <dbReference type="EMBL" id="AIG25559.1"/>
    </source>
</evidence>
<dbReference type="InterPro" id="IPR049019">
    <property type="entry name" value="NagJ-like_helical"/>
</dbReference>